<sequence>MNIYEDAGKDMYDIYYDGIIKDAYDTEDYDVWSDASSDIYEFQSDLRSEVYDHDDERVQKKMDKFKKSILRMKEDVNDEKELMIFSNFFKMVLHHRL</sequence>
<reference evidence="1 2" key="1">
    <citation type="submission" date="2020-08" db="EMBL/GenBank/DDBJ databases">
        <authorList>
            <person name="Liu C."/>
            <person name="Sun Q."/>
        </authorList>
    </citation>
    <scope>NUCLEOTIDE SEQUENCE [LARGE SCALE GENOMIC DNA]</scope>
    <source>
        <strain evidence="1 2">L34</strain>
    </source>
</reference>
<name>A0ABR7KHC0_9FIRM</name>
<accession>A0ABR7KHC0</accession>
<organism evidence="1 2">
    <name type="scientific">Holdemanella hominis</name>
    <dbReference type="NCBI Taxonomy" id="2764327"/>
    <lineage>
        <taxon>Bacteria</taxon>
        <taxon>Bacillati</taxon>
        <taxon>Bacillota</taxon>
        <taxon>Erysipelotrichia</taxon>
        <taxon>Erysipelotrichales</taxon>
        <taxon>Erysipelotrichaceae</taxon>
        <taxon>Holdemanella</taxon>
    </lineage>
</organism>
<gene>
    <name evidence="1" type="ORF">H8911_05100</name>
</gene>
<dbReference type="RefSeq" id="WP_186998891.1">
    <property type="nucleotide sequence ID" value="NZ_JACRWH010000014.1"/>
</dbReference>
<protein>
    <submittedName>
        <fullName evidence="1">Uncharacterized protein</fullName>
    </submittedName>
</protein>
<evidence type="ECO:0000313" key="1">
    <source>
        <dbReference type="EMBL" id="MBC6012128.1"/>
    </source>
</evidence>
<proteinExistence type="predicted"/>
<dbReference type="Proteomes" id="UP000649075">
    <property type="component" value="Unassembled WGS sequence"/>
</dbReference>
<comment type="caution">
    <text evidence="1">The sequence shown here is derived from an EMBL/GenBank/DDBJ whole genome shotgun (WGS) entry which is preliminary data.</text>
</comment>
<dbReference type="EMBL" id="JACRWH010000014">
    <property type="protein sequence ID" value="MBC6012128.1"/>
    <property type="molecule type" value="Genomic_DNA"/>
</dbReference>
<keyword evidence="2" id="KW-1185">Reference proteome</keyword>
<evidence type="ECO:0000313" key="2">
    <source>
        <dbReference type="Proteomes" id="UP000649075"/>
    </source>
</evidence>